<evidence type="ECO:0000313" key="3">
    <source>
        <dbReference type="Proteomes" id="UP000054383"/>
    </source>
</evidence>
<dbReference type="EMBL" id="CVMT01000003">
    <property type="protein sequence ID" value="CRG87860.1"/>
    <property type="molecule type" value="Genomic_DNA"/>
</dbReference>
<keyword evidence="3" id="KW-1185">Reference proteome</keyword>
<feature type="chain" id="PRO_5006711366" evidence="1">
    <location>
        <begin position="26"/>
        <end position="470"/>
    </location>
</feature>
<protein>
    <submittedName>
        <fullName evidence="2">Uncharacterized protein</fullName>
    </submittedName>
</protein>
<name>A0A0U1LYW7_TALIS</name>
<evidence type="ECO:0000256" key="1">
    <source>
        <dbReference type="SAM" id="SignalP"/>
    </source>
</evidence>
<sequence length="470" mass="50485">MDQMYSVKMQLLMVTVLLWVACGNGSVTINDPSDYVDLSSDIMDNSRLMDWNISATLYQTIAVKGPYYFSETEQAIEHRTFAATANDTSVVVVTKDSAVNVSNSLILKYGYASNIYQSSFYGVNAAVNVANGSSATFNKVNITTHNGSANLYSYGSGTYAIVEDSDLYSSGPVSHGLYAGGYGTVTGRNIRHYSGGYRSSAFSGDSPAGYVYIYDSVAHTAGIGSAIFYALGEIHAQNVVGHAEQSPVLFMDGVQTAELEKVDLTAGLLAGILLFSSSERETGAYVNLTNSKLTVLAETAPGLWFGNIIASVDLLSVEIDTASGVLVVANYSQVTQDFNYYGGYPDNNDLSPAEVDIHVSESCLDGDLVAYNGSSISWTLSQYSFWTGSVKSGYGNSSFGVYLDKTSKWILTHDAFLTNFTNDDPGLSNVISNGHNIYYDTASASNVWLRNKTIQLSGGGRLAPSTWREA</sequence>
<organism evidence="2 3">
    <name type="scientific">Talaromyces islandicus</name>
    <name type="common">Penicillium islandicum</name>
    <dbReference type="NCBI Taxonomy" id="28573"/>
    <lineage>
        <taxon>Eukaryota</taxon>
        <taxon>Fungi</taxon>
        <taxon>Dikarya</taxon>
        <taxon>Ascomycota</taxon>
        <taxon>Pezizomycotina</taxon>
        <taxon>Eurotiomycetes</taxon>
        <taxon>Eurotiomycetidae</taxon>
        <taxon>Eurotiales</taxon>
        <taxon>Trichocomaceae</taxon>
        <taxon>Talaromyces</taxon>
        <taxon>Talaromyces sect. Islandici</taxon>
    </lineage>
</organism>
<dbReference type="Proteomes" id="UP000054383">
    <property type="component" value="Unassembled WGS sequence"/>
</dbReference>
<dbReference type="STRING" id="28573.A0A0U1LYW7"/>
<evidence type="ECO:0000313" key="2">
    <source>
        <dbReference type="EMBL" id="CRG87860.1"/>
    </source>
</evidence>
<accession>A0A0U1LYW7</accession>
<reference evidence="2 3" key="1">
    <citation type="submission" date="2015-04" db="EMBL/GenBank/DDBJ databases">
        <authorList>
            <person name="Syromyatnikov M.Y."/>
            <person name="Popov V.N."/>
        </authorList>
    </citation>
    <scope>NUCLEOTIDE SEQUENCE [LARGE SCALE GENOMIC DNA]</scope>
    <source>
        <strain evidence="2">WF-38-12</strain>
    </source>
</reference>
<dbReference type="OrthoDB" id="10018600at2759"/>
<dbReference type="AlphaFoldDB" id="A0A0U1LYW7"/>
<proteinExistence type="predicted"/>
<gene>
    <name evidence="2" type="ORF">PISL3812_04881</name>
</gene>
<feature type="signal peptide" evidence="1">
    <location>
        <begin position="1"/>
        <end position="25"/>
    </location>
</feature>
<keyword evidence="1" id="KW-0732">Signal</keyword>
<dbReference type="OMA" id="TAQIDIY"/>